<dbReference type="AlphaFoldDB" id="A0A5B6TEZ6"/>
<dbReference type="EMBL" id="VKKY01000002">
    <property type="protein sequence ID" value="KAA3437792.1"/>
    <property type="molecule type" value="Genomic_DNA"/>
</dbReference>
<evidence type="ECO:0000313" key="2">
    <source>
        <dbReference type="Proteomes" id="UP000324133"/>
    </source>
</evidence>
<keyword evidence="2" id="KW-1185">Reference proteome</keyword>
<reference evidence="1 2" key="1">
    <citation type="submission" date="2019-07" db="EMBL/GenBank/DDBJ databases">
        <title>Rufibacter sp. nov., isolated from lake sediment.</title>
        <authorList>
            <person name="Qu J.-H."/>
        </authorList>
    </citation>
    <scope>NUCLEOTIDE SEQUENCE [LARGE SCALE GENOMIC DNA]</scope>
    <source>
        <strain evidence="1 2">NBS58-1</strain>
    </source>
</reference>
<evidence type="ECO:0000313" key="1">
    <source>
        <dbReference type="EMBL" id="KAA3437792.1"/>
    </source>
</evidence>
<name>A0A5B6TEZ6_9BACT</name>
<dbReference type="Proteomes" id="UP000324133">
    <property type="component" value="Unassembled WGS sequence"/>
</dbReference>
<protein>
    <recommendedName>
        <fullName evidence="3">Leucine-rich repeat domain-containing protein</fullName>
    </recommendedName>
</protein>
<dbReference type="RefSeq" id="WP_149090856.1">
    <property type="nucleotide sequence ID" value="NZ_VKKY01000002.1"/>
</dbReference>
<gene>
    <name evidence="1" type="ORF">FOA19_10895</name>
</gene>
<accession>A0A5B6TEZ6</accession>
<dbReference type="InterPro" id="IPR032675">
    <property type="entry name" value="LRR_dom_sf"/>
</dbReference>
<dbReference type="Gene3D" id="3.80.10.10">
    <property type="entry name" value="Ribonuclease Inhibitor"/>
    <property type="match status" value="1"/>
</dbReference>
<comment type="caution">
    <text evidence="1">The sequence shown here is derived from an EMBL/GenBank/DDBJ whole genome shotgun (WGS) entry which is preliminary data.</text>
</comment>
<organism evidence="1 2">
    <name type="scientific">Rufibacter hautae</name>
    <dbReference type="NCBI Taxonomy" id="2595005"/>
    <lineage>
        <taxon>Bacteria</taxon>
        <taxon>Pseudomonadati</taxon>
        <taxon>Bacteroidota</taxon>
        <taxon>Cytophagia</taxon>
        <taxon>Cytophagales</taxon>
        <taxon>Hymenobacteraceae</taxon>
        <taxon>Rufibacter</taxon>
    </lineage>
</organism>
<sequence length="232" mass="27189">MLIVPEEEVYIDKEDQDGYKSIGIVTEKLDICIQKYKQENFNGIFGHPNFGFKNEDFGFIKDFKEAKRIWFWDINVSDVSGLYTLENPEYFGVMGKRPMLDFFHFASLKTLVLEWNSKDRNLQTCKNLELFNLWNHKPKEKSFINFNFPNAAKEVGLYWTNIEDLTTMNGLRGLNKISIERSRNLKSLRGLEKYSNSLESIFIDTCGKLTDYTFVLEFPNLKSATINRVKLK</sequence>
<dbReference type="OrthoDB" id="9157385at2"/>
<proteinExistence type="predicted"/>
<evidence type="ECO:0008006" key="3">
    <source>
        <dbReference type="Google" id="ProtNLM"/>
    </source>
</evidence>
<dbReference type="SUPFAM" id="SSF52058">
    <property type="entry name" value="L domain-like"/>
    <property type="match status" value="1"/>
</dbReference>